<keyword evidence="3" id="KW-0597">Phosphoprotein</keyword>
<dbReference type="Pfam" id="PF00498">
    <property type="entry name" value="FHA"/>
    <property type="match status" value="1"/>
</dbReference>
<evidence type="ECO:0000256" key="8">
    <source>
        <dbReference type="SAM" id="Phobius"/>
    </source>
</evidence>
<dbReference type="EMBL" id="JAUZVT010000001">
    <property type="protein sequence ID" value="MDT3329619.1"/>
    <property type="molecule type" value="Genomic_DNA"/>
</dbReference>
<dbReference type="Proteomes" id="UP001262835">
    <property type="component" value="Unassembled WGS sequence"/>
</dbReference>
<evidence type="ECO:0000256" key="4">
    <source>
        <dbReference type="ARBA" id="ARBA00022692"/>
    </source>
</evidence>
<dbReference type="Pfam" id="PF06271">
    <property type="entry name" value="RDD"/>
    <property type="match status" value="1"/>
</dbReference>
<evidence type="ECO:0000256" key="2">
    <source>
        <dbReference type="ARBA" id="ARBA00022475"/>
    </source>
</evidence>
<feature type="region of interest" description="Disordered" evidence="7">
    <location>
        <begin position="253"/>
        <end position="273"/>
    </location>
</feature>
<evidence type="ECO:0000256" key="6">
    <source>
        <dbReference type="ARBA" id="ARBA00023136"/>
    </source>
</evidence>
<gene>
    <name evidence="11" type="ORF">Q9S78_02940</name>
</gene>
<organism evidence="11 12">
    <name type="scientific">Microbacterium aquilitoris</name>
    <dbReference type="NCBI Taxonomy" id="3067307"/>
    <lineage>
        <taxon>Bacteria</taxon>
        <taxon>Bacillati</taxon>
        <taxon>Actinomycetota</taxon>
        <taxon>Actinomycetes</taxon>
        <taxon>Micrococcales</taxon>
        <taxon>Microbacteriaceae</taxon>
        <taxon>Microbacterium</taxon>
    </lineage>
</organism>
<keyword evidence="2" id="KW-1003">Cell membrane</keyword>
<feature type="compositionally biased region" description="Basic and acidic residues" evidence="7">
    <location>
        <begin position="264"/>
        <end position="273"/>
    </location>
</feature>
<evidence type="ECO:0000259" key="10">
    <source>
        <dbReference type="Pfam" id="PF06271"/>
    </source>
</evidence>
<protein>
    <submittedName>
        <fullName evidence="11">RDD family protein</fullName>
    </submittedName>
</protein>
<feature type="transmembrane region" description="Helical" evidence="8">
    <location>
        <begin position="36"/>
        <end position="56"/>
    </location>
</feature>
<comment type="subcellular location">
    <subcellularLocation>
        <location evidence="1">Cell membrane</location>
        <topology evidence="1">Multi-pass membrane protein</topology>
    </subcellularLocation>
</comment>
<proteinExistence type="predicted"/>
<evidence type="ECO:0000313" key="11">
    <source>
        <dbReference type="EMBL" id="MDT3329619.1"/>
    </source>
</evidence>
<dbReference type="InterPro" id="IPR010432">
    <property type="entry name" value="RDD"/>
</dbReference>
<evidence type="ECO:0000256" key="5">
    <source>
        <dbReference type="ARBA" id="ARBA00022989"/>
    </source>
</evidence>
<evidence type="ECO:0000259" key="9">
    <source>
        <dbReference type="Pfam" id="PF00498"/>
    </source>
</evidence>
<comment type="caution">
    <text evidence="11">The sequence shown here is derived from an EMBL/GenBank/DDBJ whole genome shotgun (WGS) entry which is preliminary data.</text>
</comment>
<keyword evidence="6 8" id="KW-0472">Membrane</keyword>
<keyword evidence="4 8" id="KW-0812">Transmembrane</keyword>
<dbReference type="PANTHER" id="PTHR36115">
    <property type="entry name" value="PROLINE-RICH ANTIGEN HOMOLOG-RELATED"/>
    <property type="match status" value="1"/>
</dbReference>
<feature type="domain" description="FHA" evidence="9">
    <location>
        <begin position="268"/>
        <end position="331"/>
    </location>
</feature>
<dbReference type="SUPFAM" id="SSF49879">
    <property type="entry name" value="SMAD/FHA domain"/>
    <property type="match status" value="1"/>
</dbReference>
<feature type="domain" description="RDD" evidence="10">
    <location>
        <begin position="4"/>
        <end position="127"/>
    </location>
</feature>
<dbReference type="InterPro" id="IPR000253">
    <property type="entry name" value="FHA_dom"/>
</dbReference>
<keyword evidence="5 8" id="KW-1133">Transmembrane helix</keyword>
<feature type="transmembrane region" description="Helical" evidence="8">
    <location>
        <begin position="6"/>
        <end position="29"/>
    </location>
</feature>
<dbReference type="Gene3D" id="2.60.200.20">
    <property type="match status" value="1"/>
</dbReference>
<accession>A0ABU3GFY8</accession>
<name>A0ABU3GFY8_9MICO</name>
<dbReference type="RefSeq" id="WP_311868779.1">
    <property type="nucleotide sequence ID" value="NZ_JAUZVT010000001.1"/>
</dbReference>
<evidence type="ECO:0000256" key="7">
    <source>
        <dbReference type="SAM" id="MobiDB-lite"/>
    </source>
</evidence>
<dbReference type="InterPro" id="IPR051791">
    <property type="entry name" value="Pra-immunoreactive"/>
</dbReference>
<feature type="transmembrane region" description="Helical" evidence="8">
    <location>
        <begin position="96"/>
        <end position="113"/>
    </location>
</feature>
<evidence type="ECO:0000313" key="12">
    <source>
        <dbReference type="Proteomes" id="UP001262835"/>
    </source>
</evidence>
<sequence length="341" mass="35648">MPHRVGAVVIDSVIAAAVAAAVTGGVLAVSVLSAGVVGILVLLPAVAGTSLAWFLVHTALQGGRGSIGMRVMGLRLERADEGDGRLGFGRALGRNLVWTLTCSVVVGLFSPLFDSSRWRRGWHDLAVGAVIVHPADVLAVTPAAPVEPALAARIEPAPVLIPQTAAAAAAPDPRPVVSAAATGHGDPLPAPSWAPASVPANRPIPRTLPVDVISTVPGVPHRDGRPASAERVSPPVIAILRWDDGTRHTIYEPTLFGRGPGQQEGRRSTPVRDETLSLSKTHFEVGADERGSWVVDRHSLNGVVIVRAGQPQRLVPGEPARIWSGDVLELGDRRLTVESAR</sequence>
<evidence type="ECO:0000256" key="1">
    <source>
        <dbReference type="ARBA" id="ARBA00004651"/>
    </source>
</evidence>
<keyword evidence="12" id="KW-1185">Reference proteome</keyword>
<reference evidence="11 12" key="1">
    <citation type="submission" date="2023-08" db="EMBL/GenBank/DDBJ databases">
        <title>Microbacterium aquilitoris sp. nov. and Microbacterium gwkjibeachense sp. nov., isolated from beach.</title>
        <authorList>
            <person name="Lee S.D."/>
            <person name="Yang H."/>
            <person name="Kim I."/>
        </authorList>
    </citation>
    <scope>NUCLEOTIDE SEQUENCE [LARGE SCALE GENOMIC DNA]</scope>
    <source>
        <strain evidence="11 12">KSW-18</strain>
    </source>
</reference>
<dbReference type="InterPro" id="IPR008984">
    <property type="entry name" value="SMAD_FHA_dom_sf"/>
</dbReference>
<evidence type="ECO:0000256" key="3">
    <source>
        <dbReference type="ARBA" id="ARBA00022553"/>
    </source>
</evidence>